<keyword evidence="2" id="KW-0723">Serine/threonine-protein kinase</keyword>
<keyword evidence="4" id="KW-0547">Nucleotide-binding</keyword>
<evidence type="ECO:0000256" key="4">
    <source>
        <dbReference type="ARBA" id="ARBA00022741"/>
    </source>
</evidence>
<keyword evidence="3" id="KW-0808">Transferase</keyword>
<comment type="catalytic activity">
    <reaction evidence="8">
        <text>L-seryl-[protein] + ATP = O-phospho-L-seryl-[protein] + ADP + H(+)</text>
        <dbReference type="Rhea" id="RHEA:17989"/>
        <dbReference type="Rhea" id="RHEA-COMP:9863"/>
        <dbReference type="Rhea" id="RHEA-COMP:11604"/>
        <dbReference type="ChEBI" id="CHEBI:15378"/>
        <dbReference type="ChEBI" id="CHEBI:29999"/>
        <dbReference type="ChEBI" id="CHEBI:30616"/>
        <dbReference type="ChEBI" id="CHEBI:83421"/>
        <dbReference type="ChEBI" id="CHEBI:456216"/>
        <dbReference type="EC" id="2.7.11.1"/>
    </reaction>
</comment>
<keyword evidence="5" id="KW-0418">Kinase</keyword>
<comment type="catalytic activity">
    <reaction evidence="7">
        <text>L-threonyl-[protein] + ATP = O-phospho-L-threonyl-[protein] + ADP + H(+)</text>
        <dbReference type="Rhea" id="RHEA:46608"/>
        <dbReference type="Rhea" id="RHEA-COMP:11060"/>
        <dbReference type="Rhea" id="RHEA-COMP:11605"/>
        <dbReference type="ChEBI" id="CHEBI:15378"/>
        <dbReference type="ChEBI" id="CHEBI:30013"/>
        <dbReference type="ChEBI" id="CHEBI:30616"/>
        <dbReference type="ChEBI" id="CHEBI:61977"/>
        <dbReference type="ChEBI" id="CHEBI:456216"/>
        <dbReference type="EC" id="2.7.11.1"/>
    </reaction>
</comment>
<accession>A0ABN9T4S0</accession>
<evidence type="ECO:0000256" key="1">
    <source>
        <dbReference type="ARBA" id="ARBA00012513"/>
    </source>
</evidence>
<dbReference type="EMBL" id="CAUYUJ010014321">
    <property type="protein sequence ID" value="CAK0839760.1"/>
    <property type="molecule type" value="Genomic_DNA"/>
</dbReference>
<evidence type="ECO:0000256" key="8">
    <source>
        <dbReference type="ARBA" id="ARBA00048679"/>
    </source>
</evidence>
<evidence type="ECO:0000256" key="7">
    <source>
        <dbReference type="ARBA" id="ARBA00047899"/>
    </source>
</evidence>
<comment type="caution">
    <text evidence="9">The sequence shown here is derived from an EMBL/GenBank/DDBJ whole genome shotgun (WGS) entry which is preliminary data.</text>
</comment>
<dbReference type="SUPFAM" id="SSF56112">
    <property type="entry name" value="Protein kinase-like (PK-like)"/>
    <property type="match status" value="1"/>
</dbReference>
<proteinExistence type="predicted"/>
<protein>
    <recommendedName>
        <fullName evidence="1">non-specific serine/threonine protein kinase</fullName>
        <ecNumber evidence="1">2.7.11.1</ecNumber>
    </recommendedName>
</protein>
<dbReference type="Gene3D" id="3.30.200.20">
    <property type="entry name" value="Phosphorylase Kinase, domain 1"/>
    <property type="match status" value="1"/>
</dbReference>
<dbReference type="InterPro" id="IPR011009">
    <property type="entry name" value="Kinase-like_dom_sf"/>
</dbReference>
<evidence type="ECO:0000256" key="2">
    <source>
        <dbReference type="ARBA" id="ARBA00022527"/>
    </source>
</evidence>
<sequence>MPSTSSSSRSASSASLPVGLHPTRIGDVFGGRYTVEGKLGKGQFSTVWLCRDVSKLSRASTVALKVYRSVDRFAKFAEEEAAILRHAQGCEALGLRPPPGAGGAAARPAPAGRCVVGLLEHFLHEGPDCRHACIALEGARGPVFGVVDGASQSAGIAAAGLTAEQLTELVEGVGCCDSCRDDEDLDAFEDQALRPRVTVERQFEIAKVPRARPEWALGPRVPEKAIVAVDGFAIGQASEQRASTRGSRPTQDEVEGEIAAEGAMFSFWARRALVDPGAGSDLVGLQALDRESRAMAELACSASELQQAFAALARPAARAGRLDSGLKPALQEPDPESQRANPDGAIVGGWSLVAGGGLPTVAEHAVAPMPKAAADVAMGSGPAPAVPRGPPPWPETLGHGLWQLQEFPGGLKTTRGAQAAVGRAVDNAASSQVVLGDMVIGSFEDFGGAIDANQGGAAGLRRGVRQMQLAIVQLLTMSVWQ</sequence>
<dbReference type="EC" id="2.7.11.1" evidence="1"/>
<keyword evidence="6" id="KW-0067">ATP-binding</keyword>
<dbReference type="PANTHER" id="PTHR47634:SF9">
    <property type="entry name" value="PROTEIN KINASE DOMAIN-CONTAINING PROTEIN-RELATED"/>
    <property type="match status" value="1"/>
</dbReference>
<evidence type="ECO:0000313" key="10">
    <source>
        <dbReference type="Proteomes" id="UP001189429"/>
    </source>
</evidence>
<organism evidence="9 10">
    <name type="scientific">Prorocentrum cordatum</name>
    <dbReference type="NCBI Taxonomy" id="2364126"/>
    <lineage>
        <taxon>Eukaryota</taxon>
        <taxon>Sar</taxon>
        <taxon>Alveolata</taxon>
        <taxon>Dinophyceae</taxon>
        <taxon>Prorocentrales</taxon>
        <taxon>Prorocentraceae</taxon>
        <taxon>Prorocentrum</taxon>
    </lineage>
</organism>
<dbReference type="Proteomes" id="UP001189429">
    <property type="component" value="Unassembled WGS sequence"/>
</dbReference>
<evidence type="ECO:0000256" key="6">
    <source>
        <dbReference type="ARBA" id="ARBA00022840"/>
    </source>
</evidence>
<dbReference type="InterPro" id="IPR051334">
    <property type="entry name" value="SRPK"/>
</dbReference>
<evidence type="ECO:0000256" key="3">
    <source>
        <dbReference type="ARBA" id="ARBA00022679"/>
    </source>
</evidence>
<evidence type="ECO:0000256" key="5">
    <source>
        <dbReference type="ARBA" id="ARBA00022777"/>
    </source>
</evidence>
<dbReference type="Gene3D" id="1.10.510.10">
    <property type="entry name" value="Transferase(Phosphotransferase) domain 1"/>
    <property type="match status" value="1"/>
</dbReference>
<gene>
    <name evidence="9" type="ORF">PCOR1329_LOCUS35367</name>
</gene>
<reference evidence="9" key="1">
    <citation type="submission" date="2023-10" db="EMBL/GenBank/DDBJ databases">
        <authorList>
            <person name="Chen Y."/>
            <person name="Shah S."/>
            <person name="Dougan E. K."/>
            <person name="Thang M."/>
            <person name="Chan C."/>
        </authorList>
    </citation>
    <scope>NUCLEOTIDE SEQUENCE [LARGE SCALE GENOMIC DNA]</scope>
</reference>
<keyword evidence="10" id="KW-1185">Reference proteome</keyword>
<name>A0ABN9T4S0_9DINO</name>
<dbReference type="PANTHER" id="PTHR47634">
    <property type="entry name" value="PROTEIN KINASE DOMAIN-CONTAINING PROTEIN-RELATED"/>
    <property type="match status" value="1"/>
</dbReference>
<evidence type="ECO:0000313" key="9">
    <source>
        <dbReference type="EMBL" id="CAK0839760.1"/>
    </source>
</evidence>